<dbReference type="RefSeq" id="WP_407824011.1">
    <property type="nucleotide sequence ID" value="NZ_JBJLSN010000011.1"/>
</dbReference>
<comment type="caution">
    <text evidence="1">The sequence shown here is derived from an EMBL/GenBank/DDBJ whole genome shotgun (WGS) entry which is preliminary data.</text>
</comment>
<accession>A0ABW8V850</accession>
<dbReference type="EMBL" id="JBJLSN010000011">
    <property type="protein sequence ID" value="MFL7901548.1"/>
    <property type="molecule type" value="Genomic_DNA"/>
</dbReference>
<organism evidence="1 2">
    <name type="scientific">Azospirillum argentinense</name>
    <dbReference type="NCBI Taxonomy" id="2970906"/>
    <lineage>
        <taxon>Bacteria</taxon>
        <taxon>Pseudomonadati</taxon>
        <taxon>Pseudomonadota</taxon>
        <taxon>Alphaproteobacteria</taxon>
        <taxon>Rhodospirillales</taxon>
        <taxon>Azospirillaceae</taxon>
        <taxon>Azospirillum</taxon>
    </lineage>
</organism>
<name>A0ABW8V850_9PROT</name>
<evidence type="ECO:0000313" key="2">
    <source>
        <dbReference type="Proteomes" id="UP001628281"/>
    </source>
</evidence>
<keyword evidence="2" id="KW-1185">Reference proteome</keyword>
<reference evidence="1 2" key="1">
    <citation type="submission" date="2024-11" db="EMBL/GenBank/DDBJ databases">
        <title>Draft genome sequences of two bacteria associated to sugarcane roots in Colombia.</title>
        <authorList>
            <person name="Pardo-Diaz S."/>
            <person name="Masmela-Mendoza J."/>
            <person name="Delgadillo-Duran P."/>
            <person name="Bautista E.J."/>
            <person name="Rojas-Tapias D.F."/>
        </authorList>
    </citation>
    <scope>NUCLEOTIDE SEQUENCE [LARGE SCALE GENOMIC DNA]</scope>
    <source>
        <strain evidence="1 2">Ap18</strain>
    </source>
</reference>
<evidence type="ECO:0000313" key="1">
    <source>
        <dbReference type="EMBL" id="MFL7901548.1"/>
    </source>
</evidence>
<sequence length="117" mass="12912">MSNFYEPPCPNCATHARVSYLLAHQNADLRNVLSDLVEAGVIPEALRSRVNDVLDLYAKPHAWYHEMRIEVEAEHALDRALLEALAIEWVSTQGDAIDAALERSQAACGSEVARAAE</sequence>
<proteinExistence type="predicted"/>
<dbReference type="Proteomes" id="UP001628281">
    <property type="component" value="Unassembled WGS sequence"/>
</dbReference>
<protein>
    <submittedName>
        <fullName evidence="1">Uncharacterized protein</fullName>
    </submittedName>
</protein>
<gene>
    <name evidence="1" type="ORF">ACJ41P_10475</name>
</gene>